<dbReference type="PANTHER" id="PTHR35977:SF1">
    <property type="entry name" value="DYNEIN AXONEMAL ASSEMBLY FACTOR 8"/>
    <property type="match status" value="1"/>
</dbReference>
<organism evidence="7 8">
    <name type="scientific">Callipepla squamata</name>
    <name type="common">Scaled quail</name>
    <dbReference type="NCBI Taxonomy" id="9009"/>
    <lineage>
        <taxon>Eukaryota</taxon>
        <taxon>Metazoa</taxon>
        <taxon>Chordata</taxon>
        <taxon>Craniata</taxon>
        <taxon>Vertebrata</taxon>
        <taxon>Euteleostomi</taxon>
        <taxon>Archelosauria</taxon>
        <taxon>Archosauria</taxon>
        <taxon>Dinosauria</taxon>
        <taxon>Saurischia</taxon>
        <taxon>Theropoda</taxon>
        <taxon>Coelurosauria</taxon>
        <taxon>Aves</taxon>
        <taxon>Neognathae</taxon>
        <taxon>Galloanserae</taxon>
        <taxon>Galliformes</taxon>
        <taxon>Odontophoridae</taxon>
        <taxon>Callipepla</taxon>
    </lineage>
</organism>
<evidence type="ECO:0000256" key="1">
    <source>
        <dbReference type="ARBA" id="ARBA00022490"/>
    </source>
</evidence>
<evidence type="ECO:0000256" key="6">
    <source>
        <dbReference type="SAM" id="MobiDB-lite"/>
    </source>
</evidence>
<sequence length="245" mass="27501">MGNAETVFFILRDVAYLSSSPSSLRMDTVRLQCLPEPQTVYIDLRDAELQKSVTFPGEKESAGDSSTEEDETVTVTEPSERKMKNCSGKSLLLQQLHRAPKEVSELLHKAPVPDERLESVKQDPENLEETGAFKLSQNQNFKVRQGMHEAISRKLVRLEPEKGNTSLSSQRGNGADIVTKIKMKTGKVRHSRNASESPLPTKECPRYHTGKVTMFLNYGLSNCVRLRNTTCMLCELEQKDVSDLT</sequence>
<dbReference type="GO" id="GO:0120293">
    <property type="term" value="C:dynein axonemal particle"/>
    <property type="evidence" value="ECO:0007669"/>
    <property type="project" value="UniProtKB-SubCell"/>
</dbReference>
<keyword evidence="8" id="KW-1185">Reference proteome</keyword>
<dbReference type="STRING" id="9009.A0A226MXK4"/>
<dbReference type="Proteomes" id="UP000198323">
    <property type="component" value="Unassembled WGS sequence"/>
</dbReference>
<gene>
    <name evidence="7" type="ORF">ASZ78_000968</name>
</gene>
<dbReference type="GO" id="GO:0070840">
    <property type="term" value="F:dynein complex binding"/>
    <property type="evidence" value="ECO:0007669"/>
    <property type="project" value="InterPro"/>
</dbReference>
<comment type="subcellular location">
    <subcellularLocation>
        <location evidence="3">Dynein axonemal particle</location>
    </subcellularLocation>
</comment>
<feature type="region of interest" description="Disordered" evidence="6">
    <location>
        <begin position="53"/>
        <end position="82"/>
    </location>
</feature>
<dbReference type="PANTHER" id="PTHR35977">
    <property type="entry name" value="CHROMOSOME 16 OPEN READING FRAME 71"/>
    <property type="match status" value="1"/>
</dbReference>
<reference evidence="7 8" key="1">
    <citation type="submission" date="2016-07" db="EMBL/GenBank/DDBJ databases">
        <title>Disparate Historic Effective Population Sizes Predicted by Modern Levels of Genome Diversity for the Scaled Quail (Callipepla squamata) and the Northern Bobwhite (Colinus virginianus): Inferences from First and Second Generation Draft Genome Assemblies for Sympatric New World Quail.</title>
        <authorList>
            <person name="Oldeschulte D.L."/>
            <person name="Halley Y.A."/>
            <person name="Bhattarai E.K."/>
            <person name="Brashear W.A."/>
            <person name="Hill J."/>
            <person name="Metz R.P."/>
            <person name="Johnson C.D."/>
            <person name="Rollins D."/>
            <person name="Peterson M.J."/>
            <person name="Bickhart D.M."/>
            <person name="Decker J.E."/>
            <person name="Seabury C.M."/>
        </authorList>
    </citation>
    <scope>NUCLEOTIDE SEQUENCE [LARGE SCALE GENOMIC DNA]</scope>
    <source>
        <strain evidence="7 8">Texas</strain>
        <tissue evidence="7">Leg muscle</tissue>
    </source>
</reference>
<evidence type="ECO:0000256" key="4">
    <source>
        <dbReference type="ARBA" id="ARBA00024428"/>
    </source>
</evidence>
<evidence type="ECO:0000256" key="3">
    <source>
        <dbReference type="ARBA" id="ARBA00024190"/>
    </source>
</evidence>
<dbReference type="InterPro" id="IPR031531">
    <property type="entry name" value="DNAAF8"/>
</dbReference>
<proteinExistence type="predicted"/>
<evidence type="ECO:0000313" key="7">
    <source>
        <dbReference type="EMBL" id="OXB60065.1"/>
    </source>
</evidence>
<comment type="function">
    <text evidence="2">In cyliated cells, dynein axonemal particle-specific protein required for deployment of ODA to the axoneme. Interacts with outer dynein arm (ODA) subunits.</text>
</comment>
<dbReference type="OrthoDB" id="2162449at2759"/>
<keyword evidence="1" id="KW-0963">Cytoplasm</keyword>
<name>A0A226MXK4_CALSU</name>
<evidence type="ECO:0000313" key="8">
    <source>
        <dbReference type="Proteomes" id="UP000198323"/>
    </source>
</evidence>
<evidence type="ECO:0000256" key="2">
    <source>
        <dbReference type="ARBA" id="ARBA00024177"/>
    </source>
</evidence>
<dbReference type="Pfam" id="PF15773">
    <property type="entry name" value="DAAP1"/>
    <property type="match status" value="1"/>
</dbReference>
<accession>A0A226MXK4</accession>
<protein>
    <recommendedName>
        <fullName evidence="4">Dynein axonemal assembly factor 8</fullName>
    </recommendedName>
    <alternativeName>
        <fullName evidence="5">Dynein axonemal-associated protein 1</fullName>
    </alternativeName>
</protein>
<dbReference type="AlphaFoldDB" id="A0A226MXK4"/>
<comment type="caution">
    <text evidence="7">The sequence shown here is derived from an EMBL/GenBank/DDBJ whole genome shotgun (WGS) entry which is preliminary data.</text>
</comment>
<evidence type="ECO:0000256" key="5">
    <source>
        <dbReference type="ARBA" id="ARBA00030565"/>
    </source>
</evidence>
<dbReference type="EMBL" id="MCFN01000356">
    <property type="protein sequence ID" value="OXB60065.1"/>
    <property type="molecule type" value="Genomic_DNA"/>
</dbReference>